<dbReference type="Proteomes" id="UP000009169">
    <property type="component" value="Unassembled WGS sequence"/>
</dbReference>
<name>F2PNS7_TRIEC</name>
<accession>F2PNS7</accession>
<dbReference type="AlphaFoldDB" id="F2PNS7"/>
<reference evidence="3" key="1">
    <citation type="journal article" date="2012" name="MBio">
        <title>Comparative genome analysis of Trichophyton rubrum and related dermatophytes reveals candidate genes involved in infection.</title>
        <authorList>
            <person name="Martinez D.A."/>
            <person name="Oliver B.G."/>
            <person name="Graeser Y."/>
            <person name="Goldberg J.M."/>
            <person name="Li W."/>
            <person name="Martinez-Rossi N.M."/>
            <person name="Monod M."/>
            <person name="Shelest E."/>
            <person name="Barton R.C."/>
            <person name="Birch E."/>
            <person name="Brakhage A.A."/>
            <person name="Chen Z."/>
            <person name="Gurr S.J."/>
            <person name="Heiman D."/>
            <person name="Heitman J."/>
            <person name="Kosti I."/>
            <person name="Rossi A."/>
            <person name="Saif S."/>
            <person name="Samalova M."/>
            <person name="Saunders C.W."/>
            <person name="Shea T."/>
            <person name="Summerbell R.C."/>
            <person name="Xu J."/>
            <person name="Young S."/>
            <person name="Zeng Q."/>
            <person name="Birren B.W."/>
            <person name="Cuomo C.A."/>
            <person name="White T.C."/>
        </authorList>
    </citation>
    <scope>NUCLEOTIDE SEQUENCE [LARGE SCALE GENOMIC DNA]</scope>
    <source>
        <strain evidence="3">ATCC MYA-4606 / CBS 127.97</strain>
    </source>
</reference>
<evidence type="ECO:0000256" key="1">
    <source>
        <dbReference type="SAM" id="MobiDB-lite"/>
    </source>
</evidence>
<proteinExistence type="predicted"/>
<dbReference type="EMBL" id="DS995728">
    <property type="protein sequence ID" value="EGE03545.1"/>
    <property type="molecule type" value="Genomic_DNA"/>
</dbReference>
<evidence type="ECO:0000313" key="2">
    <source>
        <dbReference type="EMBL" id="EGE03545.1"/>
    </source>
</evidence>
<dbReference type="VEuPathDB" id="FungiDB:TEQG_02575"/>
<protein>
    <submittedName>
        <fullName evidence="2">Uncharacterized protein</fullName>
    </submittedName>
</protein>
<evidence type="ECO:0000313" key="3">
    <source>
        <dbReference type="Proteomes" id="UP000009169"/>
    </source>
</evidence>
<feature type="region of interest" description="Disordered" evidence="1">
    <location>
        <begin position="1"/>
        <end position="47"/>
    </location>
</feature>
<organism evidence="2 3">
    <name type="scientific">Trichophyton equinum (strain ATCC MYA-4606 / CBS 127.97)</name>
    <name type="common">Horse ringworm fungus</name>
    <dbReference type="NCBI Taxonomy" id="559882"/>
    <lineage>
        <taxon>Eukaryota</taxon>
        <taxon>Fungi</taxon>
        <taxon>Dikarya</taxon>
        <taxon>Ascomycota</taxon>
        <taxon>Pezizomycotina</taxon>
        <taxon>Eurotiomycetes</taxon>
        <taxon>Eurotiomycetidae</taxon>
        <taxon>Onygenales</taxon>
        <taxon>Arthrodermataceae</taxon>
        <taxon>Trichophyton</taxon>
    </lineage>
</organism>
<gene>
    <name evidence="2" type="ORF">TEQG_02575</name>
</gene>
<sequence length="107" mass="11588">MPSDWTDILVPVETVGRSSSEKPESQNRPSSRRFPCPPSRALTGSTAHAGLAGGSAIASHTKNVFKDIVMPRSSNRHRWRPSDAANNLAKCHVGLGKGNIMTRKVVR</sequence>
<keyword evidence="3" id="KW-1185">Reference proteome</keyword>
<dbReference type="HOGENOM" id="CLU_2211818_0_0_1"/>